<evidence type="ECO:0000256" key="1">
    <source>
        <dbReference type="ARBA" id="ARBA00009477"/>
    </source>
</evidence>
<keyword evidence="3" id="KW-0812">Transmembrane</keyword>
<dbReference type="Gene3D" id="2.40.420.20">
    <property type="match status" value="1"/>
</dbReference>
<dbReference type="SUPFAM" id="SSF111369">
    <property type="entry name" value="HlyD-like secretion proteins"/>
    <property type="match status" value="2"/>
</dbReference>
<comment type="caution">
    <text evidence="5">The sequence shown here is derived from an EMBL/GenBank/DDBJ whole genome shotgun (WGS) entry which is preliminary data.</text>
</comment>
<dbReference type="PANTHER" id="PTHR30469:SF15">
    <property type="entry name" value="HLYD FAMILY OF SECRETION PROTEINS"/>
    <property type="match status" value="1"/>
</dbReference>
<evidence type="ECO:0000313" key="6">
    <source>
        <dbReference type="Proteomes" id="UP000603141"/>
    </source>
</evidence>
<dbReference type="InterPro" id="IPR058792">
    <property type="entry name" value="Beta-barrel_RND_2"/>
</dbReference>
<feature type="transmembrane region" description="Helical" evidence="3">
    <location>
        <begin position="29"/>
        <end position="47"/>
    </location>
</feature>
<reference evidence="5" key="1">
    <citation type="submission" date="2021-01" db="EMBL/GenBank/DDBJ databases">
        <title>Modified the classification status of verrucomicrobia.</title>
        <authorList>
            <person name="Feng X."/>
        </authorList>
    </citation>
    <scope>NUCLEOTIDE SEQUENCE</scope>
    <source>
        <strain evidence="5">KCTC 22041</strain>
    </source>
</reference>
<evidence type="ECO:0000313" key="5">
    <source>
        <dbReference type="EMBL" id="MBK1882728.1"/>
    </source>
</evidence>
<dbReference type="GO" id="GO:1990281">
    <property type="term" value="C:efflux pump complex"/>
    <property type="evidence" value="ECO:0007669"/>
    <property type="project" value="TreeGrafter"/>
</dbReference>
<dbReference type="Proteomes" id="UP000603141">
    <property type="component" value="Unassembled WGS sequence"/>
</dbReference>
<keyword evidence="3" id="KW-0472">Membrane</keyword>
<accession>A0A934VWE1</accession>
<dbReference type="RefSeq" id="WP_200270153.1">
    <property type="nucleotide sequence ID" value="NZ_JAENIJ010000013.1"/>
</dbReference>
<dbReference type="Gene3D" id="2.40.50.100">
    <property type="match status" value="1"/>
</dbReference>
<keyword evidence="2" id="KW-0175">Coiled coil</keyword>
<dbReference type="Pfam" id="PF25954">
    <property type="entry name" value="Beta-barrel_RND_2"/>
    <property type="match status" value="1"/>
</dbReference>
<proteinExistence type="inferred from homology"/>
<gene>
    <name evidence="5" type="ORF">JIN85_09895</name>
</gene>
<sequence length="461" mass="50755">MSDLFSNHLSDFSPSGFTPRAGVFRRMTWLLPAGILLGFVLIFLLLFRDQLLPSPEVKIAPALLLEEALQNTKSTPVSGKMLFQASGWIEPDPLPVKATALQDGVIDEVHVLEGQSVKKGDLLATLVAIDTQLECDTAKAELQMAESNYQAHCTGTLVRIQELEAEKAGLVADQADLDEALDQLKRIETTSSANYGEGQRVAARLNKTRKEAAIGERKARIDAISEDFNRIAYEATAMEAKVNAAKAALAKAELAHQRTRILSPIDGRVLRLMAAPGQKKMLGMDEVDSATIAILYQPEHLQVRVDVPLADASGLSVGQMANIRCNLLPDQIFHGEVTRITGEADLQRNTLQAKVRIEAPDDKLRPEMLCRVEFLEAGSRETKASSNLSIYIPREALQPDNSAWIYDPASQRVERRSVIPADETREGYQRIREGIRAGERVVLNPENLRSGQRVHPTSDPS</sequence>
<evidence type="ECO:0000256" key="3">
    <source>
        <dbReference type="SAM" id="Phobius"/>
    </source>
</evidence>
<name>A0A934VWE1_9BACT</name>
<dbReference type="GO" id="GO:0015562">
    <property type="term" value="F:efflux transmembrane transporter activity"/>
    <property type="evidence" value="ECO:0007669"/>
    <property type="project" value="TreeGrafter"/>
</dbReference>
<feature type="coiled-coil region" evidence="2">
    <location>
        <begin position="128"/>
        <end position="190"/>
    </location>
</feature>
<organism evidence="5 6">
    <name type="scientific">Luteolibacter pohnpeiensis</name>
    <dbReference type="NCBI Taxonomy" id="454153"/>
    <lineage>
        <taxon>Bacteria</taxon>
        <taxon>Pseudomonadati</taxon>
        <taxon>Verrucomicrobiota</taxon>
        <taxon>Verrucomicrobiia</taxon>
        <taxon>Verrucomicrobiales</taxon>
        <taxon>Verrucomicrobiaceae</taxon>
        <taxon>Luteolibacter</taxon>
    </lineage>
</organism>
<dbReference type="EMBL" id="JAENIJ010000013">
    <property type="protein sequence ID" value="MBK1882728.1"/>
    <property type="molecule type" value="Genomic_DNA"/>
</dbReference>
<dbReference type="InterPro" id="IPR006143">
    <property type="entry name" value="RND_pump_MFP"/>
</dbReference>
<protein>
    <submittedName>
        <fullName evidence="5">Efflux RND transporter periplasmic adaptor subunit</fullName>
    </submittedName>
</protein>
<comment type="similarity">
    <text evidence="1">Belongs to the membrane fusion protein (MFP) (TC 8.A.1) family.</text>
</comment>
<evidence type="ECO:0000259" key="4">
    <source>
        <dbReference type="Pfam" id="PF25954"/>
    </source>
</evidence>
<dbReference type="AlphaFoldDB" id="A0A934VWE1"/>
<dbReference type="Gene3D" id="2.40.30.170">
    <property type="match status" value="1"/>
</dbReference>
<evidence type="ECO:0000256" key="2">
    <source>
        <dbReference type="SAM" id="Coils"/>
    </source>
</evidence>
<dbReference type="PANTHER" id="PTHR30469">
    <property type="entry name" value="MULTIDRUG RESISTANCE PROTEIN MDTA"/>
    <property type="match status" value="1"/>
</dbReference>
<dbReference type="NCBIfam" id="TIGR01730">
    <property type="entry name" value="RND_mfp"/>
    <property type="match status" value="1"/>
</dbReference>
<feature type="domain" description="CusB-like beta-barrel" evidence="4">
    <location>
        <begin position="303"/>
        <end position="375"/>
    </location>
</feature>
<keyword evidence="6" id="KW-1185">Reference proteome</keyword>
<dbReference type="Gene3D" id="1.10.287.470">
    <property type="entry name" value="Helix hairpin bin"/>
    <property type="match status" value="1"/>
</dbReference>
<keyword evidence="3" id="KW-1133">Transmembrane helix</keyword>